<dbReference type="RefSeq" id="WP_119953845.1">
    <property type="nucleotide sequence ID" value="NZ_QYUR01000002.1"/>
</dbReference>
<dbReference type="InterPro" id="IPR015927">
    <property type="entry name" value="Peptidase_S24_S26A/B/C"/>
</dbReference>
<evidence type="ECO:0000256" key="2">
    <source>
        <dbReference type="ARBA" id="ARBA00022763"/>
    </source>
</evidence>
<dbReference type="EMBL" id="QYUR01000002">
    <property type="protein sequence ID" value="RJG13398.1"/>
    <property type="molecule type" value="Genomic_DNA"/>
</dbReference>
<dbReference type="AlphaFoldDB" id="A0A418XLQ2"/>
<comment type="caution">
    <text evidence="9">The sequence shown here is derived from an EMBL/GenBank/DDBJ whole genome shotgun (WGS) entry which is preliminary data.</text>
</comment>
<dbReference type="InterPro" id="IPR039418">
    <property type="entry name" value="LexA-like"/>
</dbReference>
<protein>
    <submittedName>
        <fullName evidence="9">Peptidase S24</fullName>
    </submittedName>
</protein>
<dbReference type="Gene3D" id="2.10.109.10">
    <property type="entry name" value="Umud Fragment, subunit A"/>
    <property type="match status" value="1"/>
</dbReference>
<reference evidence="9 10" key="1">
    <citation type="submission" date="2018-09" db="EMBL/GenBank/DDBJ databases">
        <authorList>
            <person name="Zhu H."/>
        </authorList>
    </citation>
    <scope>NUCLEOTIDE SEQUENCE [LARGE SCALE GENOMIC DNA]</scope>
    <source>
        <strain evidence="9 10">K1S02-6</strain>
    </source>
</reference>
<keyword evidence="4 7" id="KW-0068">Autocatalytic cleavage</keyword>
<dbReference type="GO" id="GO:0006355">
    <property type="term" value="P:regulation of DNA-templated transcription"/>
    <property type="evidence" value="ECO:0007669"/>
    <property type="project" value="InterPro"/>
</dbReference>
<evidence type="ECO:0000256" key="3">
    <source>
        <dbReference type="ARBA" id="ARBA00022801"/>
    </source>
</evidence>
<keyword evidence="2" id="KW-0227">DNA damage</keyword>
<dbReference type="InterPro" id="IPR050077">
    <property type="entry name" value="LexA_repressor"/>
</dbReference>
<keyword evidence="3 7" id="KW-0378">Hydrolase</keyword>
<dbReference type="PANTHER" id="PTHR33516:SF2">
    <property type="entry name" value="LEXA REPRESSOR-RELATED"/>
    <property type="match status" value="1"/>
</dbReference>
<comment type="similarity">
    <text evidence="1 7">Belongs to the peptidase S24 family.</text>
</comment>
<evidence type="ECO:0000256" key="5">
    <source>
        <dbReference type="ARBA" id="ARBA00023204"/>
    </source>
</evidence>
<dbReference type="PRINTS" id="PR00726">
    <property type="entry name" value="LEXASERPTASE"/>
</dbReference>
<accession>A0A418XLQ2</accession>
<evidence type="ECO:0000313" key="10">
    <source>
        <dbReference type="Proteomes" id="UP000284021"/>
    </source>
</evidence>
<dbReference type="CDD" id="cd06529">
    <property type="entry name" value="S24_LexA-like"/>
    <property type="match status" value="1"/>
</dbReference>
<dbReference type="SUPFAM" id="SSF51306">
    <property type="entry name" value="LexA/Signal peptidase"/>
    <property type="match status" value="1"/>
</dbReference>
<proteinExistence type="inferred from homology"/>
<dbReference type="Pfam" id="PF00717">
    <property type="entry name" value="Peptidase_S24"/>
    <property type="match status" value="1"/>
</dbReference>
<dbReference type="InterPro" id="IPR006197">
    <property type="entry name" value="Peptidase_S24_LexA"/>
</dbReference>
<evidence type="ECO:0000313" key="9">
    <source>
        <dbReference type="EMBL" id="RJG13398.1"/>
    </source>
</evidence>
<dbReference type="GO" id="GO:0009432">
    <property type="term" value="P:SOS response"/>
    <property type="evidence" value="ECO:0007669"/>
    <property type="project" value="UniProtKB-KW"/>
</dbReference>
<dbReference type="InterPro" id="IPR036286">
    <property type="entry name" value="LexA/Signal_pep-like_sf"/>
</dbReference>
<sequence>MPNMIYLGPVSSSTCELPFFSARVPAGFPSPAEDHLDQKISLDALLNIDAPHTYLVRASGDSMINAGIFDEDVLIVSRALPPTDGDIVIAAINGDIFIKRLSKAGEQIILQPENPKYLPRYILESDELVIWGVVTASIRRHHGHA</sequence>
<dbReference type="GO" id="GO:0006281">
    <property type="term" value="P:DNA repair"/>
    <property type="evidence" value="ECO:0007669"/>
    <property type="project" value="UniProtKB-KW"/>
</dbReference>
<evidence type="ECO:0000256" key="6">
    <source>
        <dbReference type="ARBA" id="ARBA00023236"/>
    </source>
</evidence>
<organism evidence="9 10">
    <name type="scientific">Pseudomonas cavernicola</name>
    <dbReference type="NCBI Taxonomy" id="2320866"/>
    <lineage>
        <taxon>Bacteria</taxon>
        <taxon>Pseudomonadati</taxon>
        <taxon>Pseudomonadota</taxon>
        <taxon>Gammaproteobacteria</taxon>
        <taxon>Pseudomonadales</taxon>
        <taxon>Pseudomonadaceae</taxon>
        <taxon>Pseudomonas</taxon>
    </lineage>
</organism>
<dbReference type="NCBIfam" id="NF007621">
    <property type="entry name" value="PRK10276.1"/>
    <property type="match status" value="1"/>
</dbReference>
<evidence type="ECO:0000256" key="4">
    <source>
        <dbReference type="ARBA" id="ARBA00022813"/>
    </source>
</evidence>
<evidence type="ECO:0000256" key="1">
    <source>
        <dbReference type="ARBA" id="ARBA00007484"/>
    </source>
</evidence>
<evidence type="ECO:0000259" key="8">
    <source>
        <dbReference type="Pfam" id="PF00717"/>
    </source>
</evidence>
<keyword evidence="5" id="KW-0234">DNA repair</keyword>
<feature type="domain" description="Peptidase S24/S26A/S26B/S26C" evidence="8">
    <location>
        <begin position="18"/>
        <end position="134"/>
    </location>
</feature>
<dbReference type="Proteomes" id="UP000284021">
    <property type="component" value="Unassembled WGS sequence"/>
</dbReference>
<dbReference type="GO" id="GO:0003677">
    <property type="term" value="F:DNA binding"/>
    <property type="evidence" value="ECO:0007669"/>
    <property type="project" value="InterPro"/>
</dbReference>
<dbReference type="PANTHER" id="PTHR33516">
    <property type="entry name" value="LEXA REPRESSOR"/>
    <property type="match status" value="1"/>
</dbReference>
<keyword evidence="10" id="KW-1185">Reference proteome</keyword>
<evidence type="ECO:0000256" key="7">
    <source>
        <dbReference type="RuleBase" id="RU003991"/>
    </source>
</evidence>
<keyword evidence="6" id="KW-0742">SOS response</keyword>
<name>A0A418XLQ2_9PSED</name>
<gene>
    <name evidence="9" type="ORF">D3879_09145</name>
</gene>
<dbReference type="OrthoDB" id="9787787at2"/>
<dbReference type="GO" id="GO:0016787">
    <property type="term" value="F:hydrolase activity"/>
    <property type="evidence" value="ECO:0007669"/>
    <property type="project" value="UniProtKB-KW"/>
</dbReference>